<dbReference type="AlphaFoldDB" id="A0A8R2NR13"/>
<proteinExistence type="predicted"/>
<evidence type="ECO:0000313" key="3">
    <source>
        <dbReference type="EnsemblMetazoa" id="XP_029346018.1"/>
    </source>
</evidence>
<keyword evidence="1" id="KW-0479">Metal-binding</keyword>
<dbReference type="PANTHER" id="PTHR31912:SF34">
    <property type="entry name" value="NOTOCHORD-RELATED PROTEIN"/>
    <property type="match status" value="1"/>
</dbReference>
<dbReference type="KEGG" id="api:115034192"/>
<keyword evidence="4" id="KW-1185">Reference proteome</keyword>
<dbReference type="GeneID" id="115034192"/>
<protein>
    <recommendedName>
        <fullName evidence="2">C2H2-type domain-containing protein</fullName>
    </recommendedName>
</protein>
<dbReference type="RefSeq" id="XP_029346018.1">
    <property type="nucleotide sequence ID" value="XM_029490158.1"/>
</dbReference>
<evidence type="ECO:0000259" key="2">
    <source>
        <dbReference type="PROSITE" id="PS50157"/>
    </source>
</evidence>
<reference evidence="3" key="2">
    <citation type="submission" date="2022-06" db="UniProtKB">
        <authorList>
            <consortium name="EnsemblMetazoa"/>
        </authorList>
    </citation>
    <scope>IDENTIFICATION</scope>
</reference>
<sequence>MFKCFLCESQFEVSSHLLIHLNIYHDLNSITIFECKQLNCFRSFGSIDSFKKHINSHTLVTNNIAINQQINVDKHSPTIINNIDINSEETVDNIQDNLECTYFFTLENFKNILQKNAIKLVSKWYSNSAIPRKMVQILLDDVQNFNDSILINIKDKIQNMIQNNNYVDTVKDLTLVLNSLETLSHSFDSLKTEHFRLQTLEEMGLLIRPNQIVIAHRLDDRLHDGIVVLEPKPVKIILTPLRYILKKIFEHSNFFDVLLTYTKELEFYNGKLIFSFVQSEMWKAKLRLHQNKIIFPLFLYFDDLGINNPLGSHAGNQKLGAVYISLACLPPELASSLNHILLASLFKTDDKKQYGNNKIFKNLISELNYLETTGIEITINNKIYKIFFSVGLILGDNLGLHSILGFVESFVAKYPCRFCKSSRSECQNQLVQNNNSLRDSLNYNCDIITNNVSQTGIKEKCVWNDLNYFRATDNYSVDIMHDMLEGVCKYDIGLILKYMIFEFKYFTIDTLNNRIETFNYGPIDIRNRPTLLSTENLKLGVIKMSAAESLCFTRYLGLIIGDLIPEKSEVWSLYIVLKQIIDIIFHKWIRLQDTVLLKCLISEHHELYLKLFRIGLKPKHHHMVHYPLIMQKSGPLNIFSSIRYEAKHKELKDAANAITSRKNIAYTLALKQQLQLAYRLLSSDNNLYTIPIQFGRVLTLDSFTLDLYNNRIKFLNKKFNLCVDNITFVSWVNIKGSIYNCKNMCVVVSEDEGDTMMPSFGLIKDIFITDEKHSFAICEMYETIYFDDHFQAFNVVKTNNLICISLEKLGSIFPTHAVHISGLTFIPTK</sequence>
<feature type="domain" description="C2H2-type" evidence="2">
    <location>
        <begin position="2"/>
        <end position="25"/>
    </location>
</feature>
<dbReference type="SMART" id="SM00355">
    <property type="entry name" value="ZnF_C2H2"/>
    <property type="match status" value="2"/>
</dbReference>
<dbReference type="InterPro" id="IPR013087">
    <property type="entry name" value="Znf_C2H2_type"/>
</dbReference>
<dbReference type="GO" id="GO:0008270">
    <property type="term" value="F:zinc ion binding"/>
    <property type="evidence" value="ECO:0007669"/>
    <property type="project" value="UniProtKB-KW"/>
</dbReference>
<dbReference type="Proteomes" id="UP000007819">
    <property type="component" value="Chromosome A2"/>
</dbReference>
<dbReference type="OrthoDB" id="6594135at2759"/>
<feature type="domain" description="C2H2-type" evidence="2">
    <location>
        <begin position="33"/>
        <end position="58"/>
    </location>
</feature>
<organism evidence="3 4">
    <name type="scientific">Acyrthosiphon pisum</name>
    <name type="common">Pea aphid</name>
    <dbReference type="NCBI Taxonomy" id="7029"/>
    <lineage>
        <taxon>Eukaryota</taxon>
        <taxon>Metazoa</taxon>
        <taxon>Ecdysozoa</taxon>
        <taxon>Arthropoda</taxon>
        <taxon>Hexapoda</taxon>
        <taxon>Insecta</taxon>
        <taxon>Pterygota</taxon>
        <taxon>Neoptera</taxon>
        <taxon>Paraneoptera</taxon>
        <taxon>Hemiptera</taxon>
        <taxon>Sternorrhyncha</taxon>
        <taxon>Aphidomorpha</taxon>
        <taxon>Aphidoidea</taxon>
        <taxon>Aphididae</taxon>
        <taxon>Macrosiphini</taxon>
        <taxon>Acyrthosiphon</taxon>
    </lineage>
</organism>
<name>A0A8R2NR13_ACYPI</name>
<evidence type="ECO:0000256" key="1">
    <source>
        <dbReference type="PROSITE-ProRule" id="PRU00042"/>
    </source>
</evidence>
<keyword evidence="1" id="KW-0863">Zinc-finger</keyword>
<evidence type="ECO:0000313" key="4">
    <source>
        <dbReference type="Proteomes" id="UP000007819"/>
    </source>
</evidence>
<dbReference type="PANTHER" id="PTHR31912">
    <property type="entry name" value="IP13529P"/>
    <property type="match status" value="1"/>
</dbReference>
<reference evidence="4" key="1">
    <citation type="submission" date="2010-06" db="EMBL/GenBank/DDBJ databases">
        <authorList>
            <person name="Jiang H."/>
            <person name="Abraham K."/>
            <person name="Ali S."/>
            <person name="Alsbrooks S.L."/>
            <person name="Anim B.N."/>
            <person name="Anosike U.S."/>
            <person name="Attaway T."/>
            <person name="Bandaranaike D.P."/>
            <person name="Battles P.K."/>
            <person name="Bell S.N."/>
            <person name="Bell A.V."/>
            <person name="Beltran B."/>
            <person name="Bickham C."/>
            <person name="Bustamante Y."/>
            <person name="Caleb T."/>
            <person name="Canada A."/>
            <person name="Cardenas V."/>
            <person name="Carter K."/>
            <person name="Chacko J."/>
            <person name="Chandrabose M.N."/>
            <person name="Chavez D."/>
            <person name="Chavez A."/>
            <person name="Chen L."/>
            <person name="Chu H.-S."/>
            <person name="Claassen K.J."/>
            <person name="Cockrell R."/>
            <person name="Collins M."/>
            <person name="Cooper J.A."/>
            <person name="Cree A."/>
            <person name="Curry S.M."/>
            <person name="Da Y."/>
            <person name="Dao M.D."/>
            <person name="Das B."/>
            <person name="Davila M.-L."/>
            <person name="Davy-Carroll L."/>
            <person name="Denson S."/>
            <person name="Dinh H."/>
            <person name="Ebong V.E."/>
            <person name="Edwards J.R."/>
            <person name="Egan A."/>
            <person name="El-Daye J."/>
            <person name="Escobedo L."/>
            <person name="Fernandez S."/>
            <person name="Fernando P.R."/>
            <person name="Flagg N."/>
            <person name="Forbes L.D."/>
            <person name="Fowler R.G."/>
            <person name="Fu Q."/>
            <person name="Gabisi R.A."/>
            <person name="Ganer J."/>
            <person name="Garbino Pronczuk A."/>
            <person name="Garcia R.M."/>
            <person name="Garner T."/>
            <person name="Garrett T.E."/>
            <person name="Gonzalez D.A."/>
            <person name="Hamid H."/>
            <person name="Hawkins E.S."/>
            <person name="Hirani K."/>
            <person name="Hogues M.E."/>
            <person name="Hollins B."/>
            <person name="Hsiao C.-H."/>
            <person name="Jabil R."/>
            <person name="James M.L."/>
            <person name="Jhangiani S.N."/>
            <person name="Johnson B."/>
            <person name="Johnson Q."/>
            <person name="Joshi V."/>
            <person name="Kalu J.B."/>
            <person name="Kam C."/>
            <person name="Kashfia A."/>
            <person name="Keebler J."/>
            <person name="Kisamo H."/>
            <person name="Kovar C.L."/>
            <person name="Lago L.A."/>
            <person name="Lai C.-Y."/>
            <person name="Laidlaw J."/>
            <person name="Lara F."/>
            <person name="Le T.-K."/>
            <person name="Lee S.L."/>
            <person name="Legall F.H."/>
            <person name="Lemon S.J."/>
            <person name="Lewis L.R."/>
            <person name="Li B."/>
            <person name="Liu Y."/>
            <person name="Liu Y.-S."/>
            <person name="Lopez J."/>
            <person name="Lozado R.J."/>
            <person name="Lu J."/>
            <person name="Madu R.C."/>
            <person name="Maheshwari M."/>
            <person name="Maheshwari R."/>
            <person name="Malloy K."/>
            <person name="Martinez E."/>
            <person name="Mathew T."/>
            <person name="Mercado I.C."/>
            <person name="Mercado C."/>
            <person name="Meyer B."/>
            <person name="Montgomery K."/>
            <person name="Morgan M.B."/>
            <person name="Munidasa M."/>
            <person name="Nazareth L.V."/>
            <person name="Nelson J."/>
            <person name="Ng B.M."/>
            <person name="Nguyen N.B."/>
            <person name="Nguyen P.Q."/>
            <person name="Nguyen T."/>
            <person name="Obregon M."/>
            <person name="Okwuonu G.O."/>
            <person name="Onwere C.G."/>
            <person name="Orozco G."/>
            <person name="Parra A."/>
            <person name="Patel S."/>
            <person name="Patil S."/>
            <person name="Perez A."/>
            <person name="Perez Y."/>
            <person name="Pham C."/>
            <person name="Primus E.L."/>
            <person name="Pu L.-L."/>
            <person name="Puazo M."/>
            <person name="Qin X."/>
            <person name="Quiroz J.B."/>
            <person name="Reese J."/>
            <person name="Richards S."/>
            <person name="Rives C.M."/>
            <person name="Robberts R."/>
            <person name="Ruiz S.J."/>
            <person name="Ruiz M.J."/>
            <person name="Santibanez J."/>
            <person name="Schneider B.W."/>
            <person name="Sisson I."/>
            <person name="Smith M."/>
            <person name="Sodergren E."/>
            <person name="Song X.-Z."/>
            <person name="Song B.B."/>
            <person name="Summersgill H."/>
            <person name="Thelus R."/>
            <person name="Thornton R.D."/>
            <person name="Trejos Z.Y."/>
            <person name="Usmani K."/>
            <person name="Vattathil S."/>
            <person name="Villasana D."/>
            <person name="Walker D.L."/>
            <person name="Wang S."/>
            <person name="Wang K."/>
            <person name="White C.S."/>
            <person name="Williams A.C."/>
            <person name="Williamson J."/>
            <person name="Wilson K."/>
            <person name="Woghiren I.O."/>
            <person name="Woodworth J.R."/>
            <person name="Worley K.C."/>
            <person name="Wright R.A."/>
            <person name="Wu W."/>
            <person name="Young L."/>
            <person name="Zhang L."/>
            <person name="Zhang J."/>
            <person name="Zhu Y."/>
            <person name="Muzny D.M."/>
            <person name="Weinstock G."/>
            <person name="Gibbs R.A."/>
        </authorList>
    </citation>
    <scope>NUCLEOTIDE SEQUENCE [LARGE SCALE GENOMIC DNA]</scope>
    <source>
        <strain evidence="4">LSR1</strain>
    </source>
</reference>
<dbReference type="PROSITE" id="PS50157">
    <property type="entry name" value="ZINC_FINGER_C2H2_2"/>
    <property type="match status" value="2"/>
</dbReference>
<dbReference type="EnsemblMetazoa" id="XM_029490158.1">
    <property type="protein sequence ID" value="XP_029346018.1"/>
    <property type="gene ID" value="LOC115034192"/>
</dbReference>
<keyword evidence="1" id="KW-0862">Zinc</keyword>
<dbReference type="Gene3D" id="3.30.160.60">
    <property type="entry name" value="Classic Zinc Finger"/>
    <property type="match status" value="1"/>
</dbReference>
<dbReference type="PROSITE" id="PS00028">
    <property type="entry name" value="ZINC_FINGER_C2H2_1"/>
    <property type="match status" value="2"/>
</dbReference>
<accession>A0A8R2NR13</accession>